<dbReference type="STRING" id="60711.ENSCSAP00000005777"/>
<dbReference type="GO" id="GO:0050832">
    <property type="term" value="P:defense response to fungus"/>
    <property type="evidence" value="ECO:0007669"/>
    <property type="project" value="Ensembl"/>
</dbReference>
<dbReference type="GO" id="GO:0051782">
    <property type="term" value="P:negative regulation of cell division"/>
    <property type="evidence" value="ECO:0007669"/>
    <property type="project" value="Ensembl"/>
</dbReference>
<dbReference type="GO" id="GO:0005615">
    <property type="term" value="C:extracellular space"/>
    <property type="evidence" value="ECO:0007669"/>
    <property type="project" value="Ensembl"/>
</dbReference>
<dbReference type="Bgee" id="ENSCSAG00000009520">
    <property type="expression patterns" value="Expressed in blood"/>
</dbReference>
<reference evidence="2" key="3">
    <citation type="submission" date="2025-09" db="UniProtKB">
        <authorList>
            <consortium name="Ensembl"/>
        </authorList>
    </citation>
    <scope>IDENTIFICATION</scope>
</reference>
<dbReference type="eggNOG" id="ENOG502TD47">
    <property type="taxonomic scope" value="Eukaryota"/>
</dbReference>
<reference evidence="2" key="2">
    <citation type="submission" date="2025-08" db="UniProtKB">
        <authorList>
            <consortium name="Ensembl"/>
        </authorList>
    </citation>
    <scope>IDENTIFICATION</scope>
</reference>
<proteinExistence type="predicted"/>
<reference evidence="2 3" key="1">
    <citation type="submission" date="2014-03" db="EMBL/GenBank/DDBJ databases">
        <authorList>
            <person name="Warren W."/>
            <person name="Wilson R.K."/>
        </authorList>
    </citation>
    <scope>NUCLEOTIDE SEQUENCE</scope>
</reference>
<dbReference type="GO" id="GO:0048247">
    <property type="term" value="P:lymphocyte chemotaxis"/>
    <property type="evidence" value="ECO:0007669"/>
    <property type="project" value="Ensembl"/>
</dbReference>
<dbReference type="GO" id="GO:0010837">
    <property type="term" value="P:regulation of keratinocyte proliferation"/>
    <property type="evidence" value="ECO:0007669"/>
    <property type="project" value="Ensembl"/>
</dbReference>
<keyword evidence="3" id="KW-1185">Reference proteome</keyword>
<dbReference type="GO" id="GO:2000404">
    <property type="term" value="P:regulation of T cell migration"/>
    <property type="evidence" value="ECO:0007669"/>
    <property type="project" value="Ensembl"/>
</dbReference>
<dbReference type="GeneTree" id="ENSGT00390000015172"/>
<dbReference type="Ensembl" id="ENSCSAT00000007604.1">
    <property type="protein sequence ID" value="ENSCSAP00000005777.1"/>
    <property type="gene ID" value="ENSCSAG00000009520.1"/>
</dbReference>
<dbReference type="EMBL" id="AQIB01043529">
    <property type="status" value="NOT_ANNOTATED_CDS"/>
    <property type="molecule type" value="Genomic_DNA"/>
</dbReference>
<dbReference type="GO" id="GO:0050830">
    <property type="term" value="P:defense response to Gram-positive bacterium"/>
    <property type="evidence" value="ECO:0007669"/>
    <property type="project" value="Ensembl"/>
</dbReference>
<protein>
    <submittedName>
        <fullName evidence="2">G protein-coupled receptor 15 ligand</fullName>
    </submittedName>
</protein>
<dbReference type="GO" id="GO:0043303">
    <property type="term" value="P:mast cell degranulation"/>
    <property type="evidence" value="ECO:0007669"/>
    <property type="project" value="Ensembl"/>
</dbReference>
<dbReference type="GO" id="GO:0072678">
    <property type="term" value="P:T cell migration"/>
    <property type="evidence" value="ECO:0007669"/>
    <property type="project" value="Ensembl"/>
</dbReference>
<dbReference type="Proteomes" id="UP000029965">
    <property type="component" value="Chromosome 9"/>
</dbReference>
<organism evidence="2 3">
    <name type="scientific">Chlorocebus sabaeus</name>
    <name type="common">Green monkey</name>
    <name type="synonym">Simia sabaea</name>
    <dbReference type="NCBI Taxonomy" id="60711"/>
    <lineage>
        <taxon>Eukaryota</taxon>
        <taxon>Metazoa</taxon>
        <taxon>Chordata</taxon>
        <taxon>Craniata</taxon>
        <taxon>Vertebrata</taxon>
        <taxon>Euteleostomi</taxon>
        <taxon>Mammalia</taxon>
        <taxon>Eutheria</taxon>
        <taxon>Euarchontoglires</taxon>
        <taxon>Primates</taxon>
        <taxon>Haplorrhini</taxon>
        <taxon>Catarrhini</taxon>
        <taxon>Cercopithecidae</taxon>
        <taxon>Cercopithecinae</taxon>
        <taxon>Chlorocebus</taxon>
    </lineage>
</organism>
<dbReference type="GeneID" id="103215896"/>
<dbReference type="Pfam" id="PF15854">
    <property type="entry name" value="GPR15L"/>
    <property type="match status" value="1"/>
</dbReference>
<dbReference type="GO" id="GO:0043029">
    <property type="term" value="P:T cell homeostasis"/>
    <property type="evidence" value="ECO:0007669"/>
    <property type="project" value="Ensembl"/>
</dbReference>
<name>A0A0D9RAY8_CHLSB</name>
<gene>
    <name evidence="2" type="primary">GPR15LG</name>
</gene>
<dbReference type="OMA" id="RARLCCH"/>
<accession>A0A0D9RAY8</accession>
<feature type="chain" id="PRO_5002344882" evidence="1">
    <location>
        <begin position="25"/>
        <end position="81"/>
    </location>
</feature>
<keyword evidence="1" id="KW-0732">Signal</keyword>
<dbReference type="GO" id="GO:1902807">
    <property type="term" value="P:negative regulation of cell cycle G1/S phase transition"/>
    <property type="evidence" value="ECO:0007669"/>
    <property type="project" value="Ensembl"/>
</dbReference>
<evidence type="ECO:0000313" key="3">
    <source>
        <dbReference type="Proteomes" id="UP000029965"/>
    </source>
</evidence>
<dbReference type="RefSeq" id="XP_007960938.3">
    <property type="nucleotide sequence ID" value="XM_007962747.3"/>
</dbReference>
<dbReference type="GO" id="GO:0008009">
    <property type="term" value="F:chemokine activity"/>
    <property type="evidence" value="ECO:0007669"/>
    <property type="project" value="Ensembl"/>
</dbReference>
<dbReference type="AlphaFoldDB" id="A0A0D9RAY8"/>
<evidence type="ECO:0000313" key="2">
    <source>
        <dbReference type="Ensembl" id="ENSCSAP00000005777.1"/>
    </source>
</evidence>
<dbReference type="InterPro" id="IPR031713">
    <property type="entry name" value="GPR15L"/>
</dbReference>
<dbReference type="GO" id="GO:0007193">
    <property type="term" value="P:adenylate cyclase-inhibiting G protein-coupled receptor signaling pathway"/>
    <property type="evidence" value="ECO:0007669"/>
    <property type="project" value="Ensembl"/>
</dbReference>
<feature type="signal peptide" evidence="1">
    <location>
        <begin position="1"/>
        <end position="24"/>
    </location>
</feature>
<sequence>MRLLILSSLLCILLLCFSVFSTEGKRRPAKPWPSRRARLCCHRVPSPSLTNPKGHHVRLCKPCKLELDPRPWVVPGALPQV</sequence>
<evidence type="ECO:0000256" key="1">
    <source>
        <dbReference type="SAM" id="SignalP"/>
    </source>
</evidence>